<dbReference type="RefSeq" id="WP_012195497.1">
    <property type="nucleotide sequence ID" value="NC_009976.1"/>
</dbReference>
<dbReference type="InterPro" id="IPR009631">
    <property type="entry name" value="CGLD27-like"/>
</dbReference>
<name>A9BAL4_PROM4</name>
<keyword evidence="1" id="KW-1133">Transmembrane helix</keyword>
<dbReference type="Proteomes" id="UP000000788">
    <property type="component" value="Chromosome"/>
</dbReference>
<reference evidence="2 3" key="1">
    <citation type="journal article" date="2007" name="PLoS Genet.">
        <title>Patterns and implications of gene gain and loss in the evolution of Prochlorococcus.</title>
        <authorList>
            <person name="Kettler G.C."/>
            <person name="Martiny A.C."/>
            <person name="Huang K."/>
            <person name="Zucker J."/>
            <person name="Coleman M.L."/>
            <person name="Rodrigue S."/>
            <person name="Chen F."/>
            <person name="Lapidus A."/>
            <person name="Ferriera S."/>
            <person name="Johnson J."/>
            <person name="Steglich C."/>
            <person name="Church G.M."/>
            <person name="Richardson P."/>
            <person name="Chisholm S.W."/>
        </authorList>
    </citation>
    <scope>NUCLEOTIDE SEQUENCE [LARGE SCALE GENOMIC DNA]</scope>
    <source>
        <strain evidence="3">MIT 9211</strain>
    </source>
</reference>
<dbReference type="OrthoDB" id="462081at2"/>
<dbReference type="KEGG" id="pmj:P9211_09451"/>
<dbReference type="HOGENOM" id="CLU_081117_2_0_3"/>
<feature type="transmembrane region" description="Helical" evidence="1">
    <location>
        <begin position="147"/>
        <end position="164"/>
    </location>
</feature>
<dbReference type="PANTHER" id="PTHR34214">
    <property type="match status" value="1"/>
</dbReference>
<evidence type="ECO:0000256" key="1">
    <source>
        <dbReference type="SAM" id="Phobius"/>
    </source>
</evidence>
<evidence type="ECO:0000313" key="2">
    <source>
        <dbReference type="EMBL" id="ABX08876.1"/>
    </source>
</evidence>
<feature type="transmembrane region" description="Helical" evidence="1">
    <location>
        <begin position="38"/>
        <end position="63"/>
    </location>
</feature>
<sequence length="169" mass="19972">MKNSFPSPVPKEQIPLNEFIEIKQSWFFKLPVSQKRDLYRFILIIWIISIIISYIIATGSIILNTHITHLITVVFLSSCIIPLLLISRLYLGWSYIYKRLQSDIVVYEESDWHDGQKWQKTAEMKKRDALIAEFQVKPIISFVQKCFQFNFIILLISVLIYNFLPRITS</sequence>
<keyword evidence="1" id="KW-0812">Transmembrane</keyword>
<dbReference type="PANTHER" id="PTHR34214:SF3">
    <property type="entry name" value="PROTEIN CONSERVED IN THE GREEN LINEAGE AND DIATOMS 27, CHLOROPLASTIC"/>
    <property type="match status" value="1"/>
</dbReference>
<gene>
    <name evidence="2" type="ordered locus">P9211_09451</name>
</gene>
<dbReference type="EMBL" id="CP000878">
    <property type="protein sequence ID" value="ABX08876.1"/>
    <property type="molecule type" value="Genomic_DNA"/>
</dbReference>
<dbReference type="STRING" id="93059.P9211_09451"/>
<keyword evidence="1" id="KW-0472">Membrane</keyword>
<accession>A9BAL4</accession>
<dbReference type="Pfam" id="PF06799">
    <property type="entry name" value="CGLD27-like"/>
    <property type="match status" value="1"/>
</dbReference>
<protein>
    <submittedName>
        <fullName evidence="2">Uncharacterized protein</fullName>
    </submittedName>
</protein>
<dbReference type="AlphaFoldDB" id="A9BAL4"/>
<proteinExistence type="predicted"/>
<organism evidence="2 3">
    <name type="scientific">Prochlorococcus marinus (strain MIT 9211)</name>
    <dbReference type="NCBI Taxonomy" id="93059"/>
    <lineage>
        <taxon>Bacteria</taxon>
        <taxon>Bacillati</taxon>
        <taxon>Cyanobacteriota</taxon>
        <taxon>Cyanophyceae</taxon>
        <taxon>Synechococcales</taxon>
        <taxon>Prochlorococcaceae</taxon>
        <taxon>Prochlorococcus</taxon>
    </lineage>
</organism>
<keyword evidence="3" id="KW-1185">Reference proteome</keyword>
<dbReference type="eggNOG" id="ENOG502ZY99">
    <property type="taxonomic scope" value="Bacteria"/>
</dbReference>
<feature type="transmembrane region" description="Helical" evidence="1">
    <location>
        <begin position="69"/>
        <end position="91"/>
    </location>
</feature>
<evidence type="ECO:0000313" key="3">
    <source>
        <dbReference type="Proteomes" id="UP000000788"/>
    </source>
</evidence>